<dbReference type="OrthoDB" id="412981at2759"/>
<dbReference type="EMBL" id="CACRXK020012810">
    <property type="protein sequence ID" value="CAB4024038.1"/>
    <property type="molecule type" value="Genomic_DNA"/>
</dbReference>
<dbReference type="AlphaFoldDB" id="A0A6S7J132"/>
<evidence type="ECO:0000313" key="2">
    <source>
        <dbReference type="Proteomes" id="UP001152795"/>
    </source>
</evidence>
<sequence>MGSRNRSGLVIVRNEWIQRKIVLNVILSEIVQIGDCKIMFSNFGRVSANGKRKSFGQPDNQNVTLPSYTILDHGPGMDWMNHLALRMEIPVRITRRQNLRNKKTVHAYNNLIPLQASENHTSRNTCSTPLTPNDQISVPSSLNIVHLNIRSLRNIVHLTEVKELVKLNNIDVLTISESWLNSSVTNREIAMTIIRSTDLTGYTRKVEVSVLISRRILKQLS</sequence>
<comment type="caution">
    <text evidence="1">The sequence shown here is derived from an EMBL/GenBank/DDBJ whole genome shotgun (WGS) entry which is preliminary data.</text>
</comment>
<dbReference type="Proteomes" id="UP001152795">
    <property type="component" value="Unassembled WGS sequence"/>
</dbReference>
<gene>
    <name evidence="1" type="ORF">PACLA_8A057164</name>
</gene>
<reference evidence="1" key="1">
    <citation type="submission" date="2020-04" db="EMBL/GenBank/DDBJ databases">
        <authorList>
            <person name="Alioto T."/>
            <person name="Alioto T."/>
            <person name="Gomez Garrido J."/>
        </authorList>
    </citation>
    <scope>NUCLEOTIDE SEQUENCE</scope>
    <source>
        <strain evidence="1">A484AB</strain>
    </source>
</reference>
<name>A0A6S7J132_PARCT</name>
<keyword evidence="2" id="KW-1185">Reference proteome</keyword>
<accession>A0A6S7J132</accession>
<evidence type="ECO:0000313" key="1">
    <source>
        <dbReference type="EMBL" id="CAB4024038.1"/>
    </source>
</evidence>
<proteinExistence type="predicted"/>
<protein>
    <submittedName>
        <fullName evidence="1">Uncharacterized protein</fullName>
    </submittedName>
</protein>
<organism evidence="1 2">
    <name type="scientific">Paramuricea clavata</name>
    <name type="common">Red gorgonian</name>
    <name type="synonym">Violescent sea-whip</name>
    <dbReference type="NCBI Taxonomy" id="317549"/>
    <lineage>
        <taxon>Eukaryota</taxon>
        <taxon>Metazoa</taxon>
        <taxon>Cnidaria</taxon>
        <taxon>Anthozoa</taxon>
        <taxon>Octocorallia</taxon>
        <taxon>Malacalcyonacea</taxon>
        <taxon>Plexauridae</taxon>
        <taxon>Paramuricea</taxon>
    </lineage>
</organism>